<evidence type="ECO:0000256" key="1">
    <source>
        <dbReference type="SAM" id="Phobius"/>
    </source>
</evidence>
<evidence type="ECO:0000313" key="3">
    <source>
        <dbReference type="EMBL" id="TCK61547.1"/>
    </source>
</evidence>
<dbReference type="EMBL" id="SMGG01000003">
    <property type="protein sequence ID" value="TCK61547.1"/>
    <property type="molecule type" value="Genomic_DNA"/>
</dbReference>
<comment type="caution">
    <text evidence="3">The sequence shown here is derived from an EMBL/GenBank/DDBJ whole genome shotgun (WGS) entry which is preliminary data.</text>
</comment>
<keyword evidence="1" id="KW-0472">Membrane</keyword>
<feature type="transmembrane region" description="Helical" evidence="1">
    <location>
        <begin position="12"/>
        <end position="36"/>
    </location>
</feature>
<evidence type="ECO:0000313" key="4">
    <source>
        <dbReference type="Proteomes" id="UP000294614"/>
    </source>
</evidence>
<feature type="domain" description="Thoeris protein ThsA Macro" evidence="2">
    <location>
        <begin position="77"/>
        <end position="259"/>
    </location>
</feature>
<dbReference type="InterPro" id="IPR045535">
    <property type="entry name" value="ThsA_Macro"/>
</dbReference>
<dbReference type="Pfam" id="PF20016">
    <property type="entry name" value="ThsA_Macro"/>
    <property type="match status" value="1"/>
</dbReference>
<organism evidence="3 4">
    <name type="scientific">Seleniivibrio woodruffii</name>
    <dbReference type="NCBI Taxonomy" id="1078050"/>
    <lineage>
        <taxon>Bacteria</taxon>
        <taxon>Pseudomonadati</taxon>
        <taxon>Deferribacterota</taxon>
        <taxon>Deferribacteres</taxon>
        <taxon>Deferribacterales</taxon>
        <taxon>Geovibrionaceae</taxon>
        <taxon>Seleniivibrio</taxon>
    </lineage>
</organism>
<gene>
    <name evidence="3" type="ORF">C8D98_0048</name>
</gene>
<dbReference type="Proteomes" id="UP000294614">
    <property type="component" value="Unassembled WGS sequence"/>
</dbReference>
<keyword evidence="4" id="KW-1185">Reference proteome</keyword>
<keyword evidence="1" id="KW-0812">Transmembrane</keyword>
<name>A0A4R1KBR5_9BACT</name>
<dbReference type="OrthoDB" id="2606558at2"/>
<dbReference type="RefSeq" id="WP_132870930.1">
    <property type="nucleotide sequence ID" value="NZ_SMGG01000003.1"/>
</dbReference>
<sequence length="278" mass="32047">MTKVSFFDKRVIGSFLKATSVISTILSLVVLFVDIPANNKTIYGWIFLVLLVVIYFIIWFKSNNLNKIDINIEGSDVIIKVGDLFQQEGLKAIAFNEYFDTQVDDQVIAAHSLNGIFINQYLDVSVAEFDEYINTYNLQNNQILGTIQTRSRGKKDRFQIGTICVYEDYLITAFSKFDNKNKARLTMPEYLEFLITFWDNVNNVYAQKSVSTPIFGSGITCIEGHKAISDEELLKIMLWTFRISEMRFKYPAKLSIVIHKDKIDKINLLDIKYANNMM</sequence>
<proteinExistence type="predicted"/>
<keyword evidence="1" id="KW-1133">Transmembrane helix</keyword>
<dbReference type="AlphaFoldDB" id="A0A4R1KBR5"/>
<accession>A0A4R1KBR5</accession>
<feature type="transmembrane region" description="Helical" evidence="1">
    <location>
        <begin position="42"/>
        <end position="60"/>
    </location>
</feature>
<evidence type="ECO:0000259" key="2">
    <source>
        <dbReference type="Pfam" id="PF20016"/>
    </source>
</evidence>
<protein>
    <recommendedName>
        <fullName evidence="2">Thoeris protein ThsA Macro domain-containing protein</fullName>
    </recommendedName>
</protein>
<reference evidence="3 4" key="1">
    <citation type="submission" date="2019-03" db="EMBL/GenBank/DDBJ databases">
        <title>Genomic Encyclopedia of Type Strains, Phase IV (KMG-IV): sequencing the most valuable type-strain genomes for metagenomic binning, comparative biology and taxonomic classification.</title>
        <authorList>
            <person name="Goeker M."/>
        </authorList>
    </citation>
    <scope>NUCLEOTIDE SEQUENCE [LARGE SCALE GENOMIC DNA]</scope>
    <source>
        <strain evidence="3 4">DSM 24984</strain>
    </source>
</reference>